<dbReference type="PANTHER" id="PTHR11135:SF1">
    <property type="entry name" value="PROTEIN YHCC"/>
    <property type="match status" value="1"/>
</dbReference>
<dbReference type="Pfam" id="PF16199">
    <property type="entry name" value="Radical_SAM_C"/>
    <property type="match status" value="1"/>
</dbReference>
<evidence type="ECO:0000313" key="8">
    <source>
        <dbReference type="EMBL" id="PIE33379.1"/>
    </source>
</evidence>
<evidence type="ECO:0000313" key="9">
    <source>
        <dbReference type="Proteomes" id="UP000230821"/>
    </source>
</evidence>
<dbReference type="Proteomes" id="UP000230821">
    <property type="component" value="Unassembled WGS sequence"/>
</dbReference>
<dbReference type="AlphaFoldDB" id="A0A2G6KEZ4"/>
<dbReference type="InterPro" id="IPR039661">
    <property type="entry name" value="ELP3"/>
</dbReference>
<accession>A0A2G6KEZ4</accession>
<comment type="caution">
    <text evidence="8">The sequence shown here is derived from an EMBL/GenBank/DDBJ whole genome shotgun (WGS) entry which is preliminary data.</text>
</comment>
<dbReference type="InterPro" id="IPR005911">
    <property type="entry name" value="YhcC-like"/>
</dbReference>
<dbReference type="SUPFAM" id="SSF102114">
    <property type="entry name" value="Radical SAM enzymes"/>
    <property type="match status" value="1"/>
</dbReference>
<name>A0A2G6KEZ4_9BACT</name>
<dbReference type="GO" id="GO:0003824">
    <property type="term" value="F:catalytic activity"/>
    <property type="evidence" value="ECO:0007669"/>
    <property type="project" value="InterPro"/>
</dbReference>
<reference evidence="8 9" key="1">
    <citation type="submission" date="2017-10" db="EMBL/GenBank/DDBJ databases">
        <title>Novel microbial diversity and functional potential in the marine mammal oral microbiome.</title>
        <authorList>
            <person name="Dudek N.K."/>
            <person name="Sun C.L."/>
            <person name="Burstein D."/>
            <person name="Kantor R.S."/>
            <person name="Aliaga Goltsman D.S."/>
            <person name="Bik E.M."/>
            <person name="Thomas B.C."/>
            <person name="Banfield J.F."/>
            <person name="Relman D.A."/>
        </authorList>
    </citation>
    <scope>NUCLEOTIDE SEQUENCE [LARGE SCALE GENOMIC DNA]</scope>
    <source>
        <strain evidence="8">DOLJORAL78_47_16</strain>
    </source>
</reference>
<dbReference type="SFLD" id="SFLDG01086">
    <property type="entry name" value="elongater_protein-like"/>
    <property type="match status" value="1"/>
</dbReference>
<dbReference type="NCBIfam" id="TIGR01212">
    <property type="entry name" value="TIGR01212 family radical SAM protein"/>
    <property type="match status" value="1"/>
</dbReference>
<evidence type="ECO:0000256" key="5">
    <source>
        <dbReference type="ARBA" id="ARBA00023004"/>
    </source>
</evidence>
<dbReference type="Pfam" id="PF04055">
    <property type="entry name" value="Radical_SAM"/>
    <property type="match status" value="1"/>
</dbReference>
<dbReference type="EMBL" id="PDSK01000099">
    <property type="protein sequence ID" value="PIE33379.1"/>
    <property type="molecule type" value="Genomic_DNA"/>
</dbReference>
<keyword evidence="4" id="KW-0479">Metal-binding</keyword>
<dbReference type="PANTHER" id="PTHR11135">
    <property type="entry name" value="HISTONE ACETYLTRANSFERASE-RELATED"/>
    <property type="match status" value="1"/>
</dbReference>
<keyword evidence="6" id="KW-0411">Iron-sulfur</keyword>
<evidence type="ECO:0000259" key="7">
    <source>
        <dbReference type="PROSITE" id="PS51918"/>
    </source>
</evidence>
<dbReference type="InterPro" id="IPR058240">
    <property type="entry name" value="rSAM_sf"/>
</dbReference>
<dbReference type="SFLD" id="SFLDG01091">
    <property type="entry name" value="uncharacterized_CHP01210-like"/>
    <property type="match status" value="1"/>
</dbReference>
<dbReference type="GO" id="GO:0046872">
    <property type="term" value="F:metal ion binding"/>
    <property type="evidence" value="ECO:0007669"/>
    <property type="project" value="UniProtKB-KW"/>
</dbReference>
<dbReference type="PROSITE" id="PS51918">
    <property type="entry name" value="RADICAL_SAM"/>
    <property type="match status" value="1"/>
</dbReference>
<feature type="domain" description="Radical SAM core" evidence="7">
    <location>
        <begin position="20"/>
        <end position="261"/>
    </location>
</feature>
<dbReference type="InterPro" id="IPR007197">
    <property type="entry name" value="rSAM"/>
</dbReference>
<keyword evidence="5" id="KW-0408">Iron</keyword>
<sequence>MRPLHERKRYFTFNRHLRDLFGERVYKISIDAGLTCPNRDGFKGNGGCIYCYGDRSVSQPIEKTAMLDSMRIGWKAVHKKYKADKFLVYFQSYTNTYAPLDVLEDLYTTALAEEYIVGISIGTRPDCVDEPVLDLLGTLAQQHYLWVEYGLQSVHERTLQLIKRGHTYDDFLDALYRTQQRPDIKTCVHVILGLPGETKDDMLETADTLSQLGIQGVKIHSAHVLKNTPLEELYRQGNYRPMELEEYVETVCDFLEHLSPDIIIHRVIGDAPRKRYVAPEWCLHKSESVTQIDLEFERRRTYQGSRFKTA</sequence>
<comment type="cofactor">
    <cofactor evidence="1">
        <name>[4Fe-4S] cluster</name>
        <dbReference type="ChEBI" id="CHEBI:49883"/>
    </cofactor>
</comment>
<gene>
    <name evidence="8" type="ORF">CSA56_11915</name>
</gene>
<evidence type="ECO:0000256" key="1">
    <source>
        <dbReference type="ARBA" id="ARBA00001966"/>
    </source>
</evidence>
<evidence type="ECO:0000256" key="6">
    <source>
        <dbReference type="ARBA" id="ARBA00023014"/>
    </source>
</evidence>
<dbReference type="InterPro" id="IPR032432">
    <property type="entry name" value="Radical_SAM_C"/>
</dbReference>
<evidence type="ECO:0000256" key="3">
    <source>
        <dbReference type="ARBA" id="ARBA00022691"/>
    </source>
</evidence>
<dbReference type="InterPro" id="IPR006638">
    <property type="entry name" value="Elp3/MiaA/NifB-like_rSAM"/>
</dbReference>
<dbReference type="GO" id="GO:0051539">
    <property type="term" value="F:4 iron, 4 sulfur cluster binding"/>
    <property type="evidence" value="ECO:0007669"/>
    <property type="project" value="UniProtKB-KW"/>
</dbReference>
<proteinExistence type="predicted"/>
<dbReference type="SMART" id="SM00729">
    <property type="entry name" value="Elp3"/>
    <property type="match status" value="1"/>
</dbReference>
<keyword evidence="2" id="KW-0004">4Fe-4S</keyword>
<dbReference type="CDD" id="cd01335">
    <property type="entry name" value="Radical_SAM"/>
    <property type="match status" value="1"/>
</dbReference>
<evidence type="ECO:0000256" key="2">
    <source>
        <dbReference type="ARBA" id="ARBA00022485"/>
    </source>
</evidence>
<dbReference type="Gene3D" id="3.80.30.20">
    <property type="entry name" value="tm_1862 like domain"/>
    <property type="match status" value="1"/>
</dbReference>
<dbReference type="InterPro" id="IPR023404">
    <property type="entry name" value="rSAM_horseshoe"/>
</dbReference>
<evidence type="ECO:0000256" key="4">
    <source>
        <dbReference type="ARBA" id="ARBA00022723"/>
    </source>
</evidence>
<organism evidence="8 9">
    <name type="scientific">candidate division KSB3 bacterium</name>
    <dbReference type="NCBI Taxonomy" id="2044937"/>
    <lineage>
        <taxon>Bacteria</taxon>
        <taxon>candidate division KSB3</taxon>
    </lineage>
</organism>
<keyword evidence="3" id="KW-0949">S-adenosyl-L-methionine</keyword>
<dbReference type="SFLD" id="SFLDS00029">
    <property type="entry name" value="Radical_SAM"/>
    <property type="match status" value="1"/>
</dbReference>
<protein>
    <submittedName>
        <fullName evidence="8">TIGR01212 family radical SAM protein</fullName>
    </submittedName>
</protein>